<dbReference type="RefSeq" id="WP_283444141.1">
    <property type="nucleotide sequence ID" value="NZ_FXUL01000018.1"/>
</dbReference>
<proteinExistence type="predicted"/>
<keyword evidence="1" id="KW-0732">Signal</keyword>
<dbReference type="EMBL" id="FXUL01000018">
    <property type="protein sequence ID" value="SMP72674.1"/>
    <property type="molecule type" value="Genomic_DNA"/>
</dbReference>
<organism evidence="3 4">
    <name type="scientific">Noviherbaspirillum suwonense</name>
    <dbReference type="NCBI Taxonomy" id="1224511"/>
    <lineage>
        <taxon>Bacteria</taxon>
        <taxon>Pseudomonadati</taxon>
        <taxon>Pseudomonadota</taxon>
        <taxon>Betaproteobacteria</taxon>
        <taxon>Burkholderiales</taxon>
        <taxon>Oxalobacteraceae</taxon>
        <taxon>Noviherbaspirillum</taxon>
    </lineage>
</organism>
<feature type="chain" id="PRO_5046720850" evidence="1">
    <location>
        <begin position="33"/>
        <end position="840"/>
    </location>
</feature>
<comment type="caution">
    <text evidence="3">The sequence shown here is derived from an EMBL/GenBank/DDBJ whole genome shotgun (WGS) entry which is preliminary data.</text>
</comment>
<evidence type="ECO:0000313" key="4">
    <source>
        <dbReference type="Proteomes" id="UP001158049"/>
    </source>
</evidence>
<dbReference type="InterPro" id="IPR030392">
    <property type="entry name" value="S74_ICA"/>
</dbReference>
<accession>A0ABY1QN18</accession>
<sequence length="840" mass="88899">MMNKYPFSFTSKAACSVSAFSILLLAHATTYAASASEISGLADMTRSATQRIAVQQAIIALASEGSDIDGDGFVETPAMLPGTGAPVGGGFIPTTSAAPKTDSYGVRLGYCAWDNGSVSASTNRITGSPSAPGAPVIAVISAGVDNVFTTTCASIAAGASAAGDDFVVSYTTTQIQQGNSGTLYFGDPVASLSVLQGLNQAALKDGQLRLTKDTNALYRWNATTAIWVPVGGSGSGMPWLTENNTTWYSNNAVSIGTKTPLSMFHVHAGALGTSAGNTLEIAHTSYTSANTTMLRTVAYRFANGGGWDSASTRIQSKVDSTDMSYVEFNPSGAPAGIAFGTGMASNNPGGVLERMRITQDGRIGVNLTTPYAGLAVNVTGQIGSANQAPYDVGAGTIGAGKSIYSYGSICIGNSNHDCSGINGLVANYAGLTIAPGTSNPTNLVQGSWGTLRVNTAYGWVDMGSQNSGFAHFTTDRNLFYFNRELQAEGALRVYGSNTYLTPNIGAIAGSRILTEQARAQSLFSTNVYGYDFWSAALQIREYNYEAGQSTDIARAPRLAFHWGATSAVQLRLDPDAALSVINQPGSDYANFKAANIYAYGFYNHSDARLKRDITPISDALSTIANISGYHYYFDHKAHPTRSLPEGRQVGFIAQEVERYVPELVSTAADGYKSVNYAQMTALLLQGIKEQQAILQHFTKKDESTLIVSINAIEGNEARFKRIETEKLTVAQLEAETVRIKKLKADQIDVERISMVKSGETEVFVSAGSFQPIFNPPQGAQYMVNAFAEDGSIAIASVTALGTKVVVTPISSNGIDVQAWGNQVGLLAENKAVKTTWIRTH</sequence>
<dbReference type="PROSITE" id="PS51688">
    <property type="entry name" value="ICA"/>
    <property type="match status" value="1"/>
</dbReference>
<evidence type="ECO:0000259" key="2">
    <source>
        <dbReference type="PROSITE" id="PS51688"/>
    </source>
</evidence>
<gene>
    <name evidence="3" type="ORF">SAMN06295970_11890</name>
</gene>
<evidence type="ECO:0000256" key="1">
    <source>
        <dbReference type="SAM" id="SignalP"/>
    </source>
</evidence>
<name>A0ABY1QN18_9BURK</name>
<dbReference type="Pfam" id="PF13884">
    <property type="entry name" value="Peptidase_S74"/>
    <property type="match status" value="1"/>
</dbReference>
<evidence type="ECO:0000313" key="3">
    <source>
        <dbReference type="EMBL" id="SMP72674.1"/>
    </source>
</evidence>
<dbReference type="Proteomes" id="UP001158049">
    <property type="component" value="Unassembled WGS sequence"/>
</dbReference>
<protein>
    <submittedName>
        <fullName evidence="3">Chaperone of endosialidase</fullName>
    </submittedName>
</protein>
<feature type="signal peptide" evidence="1">
    <location>
        <begin position="1"/>
        <end position="32"/>
    </location>
</feature>
<reference evidence="3 4" key="1">
    <citation type="submission" date="2017-05" db="EMBL/GenBank/DDBJ databases">
        <authorList>
            <person name="Varghese N."/>
            <person name="Submissions S."/>
        </authorList>
    </citation>
    <scope>NUCLEOTIDE SEQUENCE [LARGE SCALE GENOMIC DNA]</scope>
    <source>
        <strain evidence="3 4">DSM 26001</strain>
    </source>
</reference>
<feature type="domain" description="Peptidase S74" evidence="2">
    <location>
        <begin position="605"/>
        <end position="705"/>
    </location>
</feature>
<keyword evidence="4" id="KW-1185">Reference proteome</keyword>